<dbReference type="GO" id="GO:0031461">
    <property type="term" value="C:cullin-RING ubiquitin ligase complex"/>
    <property type="evidence" value="ECO:0007669"/>
    <property type="project" value="TreeGrafter"/>
</dbReference>
<evidence type="ECO:0000256" key="1">
    <source>
        <dbReference type="ARBA" id="ARBA00004173"/>
    </source>
</evidence>
<dbReference type="PROSITE" id="PS01108">
    <property type="entry name" value="RIBOSOMAL_L24"/>
    <property type="match status" value="1"/>
</dbReference>
<dbReference type="GO" id="GO:1990904">
    <property type="term" value="C:ribonucleoprotein complex"/>
    <property type="evidence" value="ECO:0007669"/>
    <property type="project" value="UniProtKB-KW"/>
</dbReference>
<keyword evidence="12" id="KW-1185">Reference proteome</keyword>
<dbReference type="GO" id="GO:0031625">
    <property type="term" value="F:ubiquitin protein ligase binding"/>
    <property type="evidence" value="ECO:0007669"/>
    <property type="project" value="TreeGrafter"/>
</dbReference>
<dbReference type="PANTHER" id="PTHR13374:SF3">
    <property type="entry name" value="DET1 HOMOLOG"/>
    <property type="match status" value="1"/>
</dbReference>
<evidence type="ECO:0000256" key="9">
    <source>
        <dbReference type="RuleBase" id="RU003477"/>
    </source>
</evidence>
<evidence type="ECO:0000256" key="7">
    <source>
        <dbReference type="ARBA" id="ARBA00035283"/>
    </source>
</evidence>
<evidence type="ECO:0000256" key="2">
    <source>
        <dbReference type="ARBA" id="ARBA00010618"/>
    </source>
</evidence>
<keyword evidence="4 9" id="KW-0689">Ribosomal protein</keyword>
<dbReference type="EMBL" id="CAJPEV010000126">
    <property type="protein sequence ID" value="CAG0881018.1"/>
    <property type="molecule type" value="Genomic_DNA"/>
</dbReference>
<dbReference type="GO" id="GO:0003723">
    <property type="term" value="F:RNA binding"/>
    <property type="evidence" value="ECO:0007669"/>
    <property type="project" value="InterPro"/>
</dbReference>
<evidence type="ECO:0000259" key="10">
    <source>
        <dbReference type="SMART" id="SM00739"/>
    </source>
</evidence>
<dbReference type="GO" id="GO:0005840">
    <property type="term" value="C:ribosome"/>
    <property type="evidence" value="ECO:0007669"/>
    <property type="project" value="UniProtKB-KW"/>
</dbReference>
<accession>A0A7R8X7Y3</accession>
<evidence type="ECO:0000256" key="8">
    <source>
        <dbReference type="ARBA" id="ARBA00035357"/>
    </source>
</evidence>
<dbReference type="InterPro" id="IPR003256">
    <property type="entry name" value="Ribosomal_uL24"/>
</dbReference>
<keyword evidence="6 9" id="KW-0687">Ribonucleoprotein</keyword>
<dbReference type="OrthoDB" id="18339at2759"/>
<feature type="domain" description="KOW" evidence="10">
    <location>
        <begin position="654"/>
        <end position="681"/>
    </location>
</feature>
<dbReference type="Proteomes" id="UP000677054">
    <property type="component" value="Unassembled WGS sequence"/>
</dbReference>
<dbReference type="InterPro" id="IPR057264">
    <property type="entry name" value="Ribosomal_uL24_C"/>
</dbReference>
<gene>
    <name evidence="11" type="ORF">DSTB1V02_LOCUS1350</name>
</gene>
<dbReference type="InterPro" id="IPR041988">
    <property type="entry name" value="Ribosomal_uL24_KOW"/>
</dbReference>
<dbReference type="InterPro" id="IPR014722">
    <property type="entry name" value="Rib_uL2_dom2"/>
</dbReference>
<protein>
    <recommendedName>
        <fullName evidence="7">Large ribosomal subunit protein uL24m</fullName>
    </recommendedName>
    <alternativeName>
        <fullName evidence="8">39S ribosomal protein L24, mitochondrial</fullName>
    </alternativeName>
</protein>
<dbReference type="PANTHER" id="PTHR13374">
    <property type="entry name" value="DET1 HOMOLOG DE-ETIOLATED-1 HOMOLOG"/>
    <property type="match status" value="1"/>
</dbReference>
<dbReference type="CDD" id="cd06089">
    <property type="entry name" value="KOW_RPL26"/>
    <property type="match status" value="1"/>
</dbReference>
<dbReference type="NCBIfam" id="TIGR01079">
    <property type="entry name" value="rplX_bact"/>
    <property type="match status" value="1"/>
</dbReference>
<dbReference type="GO" id="GO:0032436">
    <property type="term" value="P:positive regulation of proteasomal ubiquitin-dependent protein catabolic process"/>
    <property type="evidence" value="ECO:0007669"/>
    <property type="project" value="TreeGrafter"/>
</dbReference>
<evidence type="ECO:0000313" key="11">
    <source>
        <dbReference type="EMBL" id="CAD7241357.1"/>
    </source>
</evidence>
<sequence length="819" mass="95392">MCFRPYSIRSDRLPAEMSGMSFEDCFQWRSLTPRRIPPQNIVIRLANREVLGASTKINPYSMSRKFYQNIVPNFTVMTVEKPPCFLRKFSPDGKLLIAFSCDQNCVEIYEYRGAAAACDLLKDTDGDFLGIPVRGDERGSQYVQEVRRRIFRCFFRLQHTVQVVSGVEQLNRECSLFTSDGDFVIVGSAAPVVSLDEVQIPHFFDLYQNNESLTFNVRAPLENYTLHVVHLREGTVVDKCQFRIDKIALSHNQGLYLYKNTLAVLSLQHQLIHIFRLMRDGSLVPMQTIGRFCYDDDHLQVDQRFTHSPHQAFREATINSLKHRLLVFLYKKAVAASLVKRSTLPLRRFFQHFNTFLHLKIWKMQLLDEEHLLIKYASEEVVTTRCQDPNSHPSFFMVYNLKNTEVLAIYENTSQELLALYERFCDHFRNSTLSYESCFTCSPANNIFARQVQNRCKQTWTNAKLGGPTEATKRLLAQLPISAQSYSATPYLDRGLFSYDDKWVSVMERPKACGDHPIRFYSRDSGLLRFQIYAGIHGASLGPGNSRRLVAFTFHPTDPFAISVQRNNSEYIVNFHLRHLGKTTKEYSNLPDSYIKRAMEKVYYKTPKDHRFLRREDKKRHFYFGLDRPWTEGFQHANRYNKRTPLVEPIKDWSFFRGDRVEVLSGKDKGKQGIVVQLIEERNWVIVEGLNCRYRNVGKTPTYPGALVKEEMPLLVTSEVALVDPSDTQPTEIEWRYTEEGVRVRVSKRTGRIIPMPKMAGETHDYKTRTTYKENEKKDTKSREVMEVTFEPCLKTFEMDIMDKMGIKETHTPCKTYWY</sequence>
<dbReference type="Pfam" id="PF17136">
    <property type="entry name" value="ribosomal_L24"/>
    <property type="match status" value="1"/>
</dbReference>
<evidence type="ECO:0000256" key="4">
    <source>
        <dbReference type="ARBA" id="ARBA00022980"/>
    </source>
</evidence>
<dbReference type="HAMAP" id="MF_01326_B">
    <property type="entry name" value="Ribosomal_uL24_B"/>
    <property type="match status" value="1"/>
</dbReference>
<evidence type="ECO:0000256" key="3">
    <source>
        <dbReference type="ARBA" id="ARBA00022946"/>
    </source>
</evidence>
<keyword evidence="3" id="KW-0809">Transit peptide</keyword>
<dbReference type="SMART" id="SM00739">
    <property type="entry name" value="KOW"/>
    <property type="match status" value="1"/>
</dbReference>
<dbReference type="SUPFAM" id="SSF50104">
    <property type="entry name" value="Translation proteins SH3-like domain"/>
    <property type="match status" value="1"/>
</dbReference>
<dbReference type="GO" id="GO:0005739">
    <property type="term" value="C:mitochondrion"/>
    <property type="evidence" value="ECO:0007669"/>
    <property type="project" value="UniProtKB-SubCell"/>
</dbReference>
<proteinExistence type="inferred from homology"/>
<organism evidence="11">
    <name type="scientific">Darwinula stevensoni</name>
    <dbReference type="NCBI Taxonomy" id="69355"/>
    <lineage>
        <taxon>Eukaryota</taxon>
        <taxon>Metazoa</taxon>
        <taxon>Ecdysozoa</taxon>
        <taxon>Arthropoda</taxon>
        <taxon>Crustacea</taxon>
        <taxon>Oligostraca</taxon>
        <taxon>Ostracoda</taxon>
        <taxon>Podocopa</taxon>
        <taxon>Podocopida</taxon>
        <taxon>Darwinulocopina</taxon>
        <taxon>Darwinuloidea</taxon>
        <taxon>Darwinulidae</taxon>
        <taxon>Darwinula</taxon>
    </lineage>
</organism>
<comment type="subcellular location">
    <subcellularLocation>
        <location evidence="1">Mitochondrion</location>
    </subcellularLocation>
</comment>
<dbReference type="InterPro" id="IPR005824">
    <property type="entry name" value="KOW"/>
</dbReference>
<dbReference type="Pfam" id="PF00467">
    <property type="entry name" value="KOW"/>
    <property type="match status" value="1"/>
</dbReference>
<dbReference type="FunFam" id="2.30.30.30:FF:000032">
    <property type="entry name" value="39S ribosomal protein L24, mitochondrial"/>
    <property type="match status" value="1"/>
</dbReference>
<dbReference type="GO" id="GO:0006412">
    <property type="term" value="P:translation"/>
    <property type="evidence" value="ECO:0007669"/>
    <property type="project" value="InterPro"/>
</dbReference>
<dbReference type="GO" id="GO:0003735">
    <property type="term" value="F:structural constituent of ribosome"/>
    <property type="evidence" value="ECO:0007669"/>
    <property type="project" value="InterPro"/>
</dbReference>
<evidence type="ECO:0000256" key="5">
    <source>
        <dbReference type="ARBA" id="ARBA00023128"/>
    </source>
</evidence>
<dbReference type="Pfam" id="PF09737">
    <property type="entry name" value="Det1"/>
    <property type="match status" value="1"/>
</dbReference>
<dbReference type="InterPro" id="IPR019138">
    <property type="entry name" value="De-etiolated_protein_1_Det1"/>
</dbReference>
<dbReference type="InterPro" id="IPR005825">
    <property type="entry name" value="Ribosomal_uL24_CS"/>
</dbReference>
<keyword evidence="5" id="KW-0496">Mitochondrion</keyword>
<evidence type="ECO:0000256" key="6">
    <source>
        <dbReference type="ARBA" id="ARBA00023274"/>
    </source>
</evidence>
<evidence type="ECO:0000313" key="12">
    <source>
        <dbReference type="Proteomes" id="UP000677054"/>
    </source>
</evidence>
<reference evidence="11" key="1">
    <citation type="submission" date="2020-11" db="EMBL/GenBank/DDBJ databases">
        <authorList>
            <person name="Tran Van P."/>
        </authorList>
    </citation>
    <scope>NUCLEOTIDE SEQUENCE</scope>
</reference>
<dbReference type="InterPro" id="IPR008991">
    <property type="entry name" value="Translation_prot_SH3-like_sf"/>
</dbReference>
<dbReference type="Gene3D" id="2.30.30.30">
    <property type="match status" value="1"/>
</dbReference>
<name>A0A7R8X7Y3_9CRUS</name>
<dbReference type="GO" id="GO:1990756">
    <property type="term" value="F:ubiquitin-like ligase-substrate adaptor activity"/>
    <property type="evidence" value="ECO:0007669"/>
    <property type="project" value="TreeGrafter"/>
</dbReference>
<dbReference type="AlphaFoldDB" id="A0A7R8X7Y3"/>
<dbReference type="GO" id="GO:0016567">
    <property type="term" value="P:protein ubiquitination"/>
    <property type="evidence" value="ECO:0007669"/>
    <property type="project" value="TreeGrafter"/>
</dbReference>
<comment type="similarity">
    <text evidence="2 9">Belongs to the universal ribosomal protein uL24 family.</text>
</comment>
<dbReference type="EMBL" id="LR899643">
    <property type="protein sequence ID" value="CAD7241357.1"/>
    <property type="molecule type" value="Genomic_DNA"/>
</dbReference>
<dbReference type="GO" id="GO:0005634">
    <property type="term" value="C:nucleus"/>
    <property type="evidence" value="ECO:0007669"/>
    <property type="project" value="TreeGrafter"/>
</dbReference>